<evidence type="ECO:0000259" key="3">
    <source>
        <dbReference type="Pfam" id="PF07583"/>
    </source>
</evidence>
<dbReference type="RefSeq" id="WP_145202278.1">
    <property type="nucleotide sequence ID" value="NZ_CP036267.1"/>
</dbReference>
<feature type="domain" description="DUF1553" evidence="4">
    <location>
        <begin position="561"/>
        <end position="863"/>
    </location>
</feature>
<dbReference type="InterPro" id="IPR022655">
    <property type="entry name" value="DUF1553"/>
</dbReference>
<name>A0A517QS00_9PLAN</name>
<dbReference type="Proteomes" id="UP000315724">
    <property type="component" value="Chromosome"/>
</dbReference>
<dbReference type="KEGG" id="tpol:Mal48_36570"/>
<evidence type="ECO:0008006" key="7">
    <source>
        <dbReference type="Google" id="ProtNLM"/>
    </source>
</evidence>
<keyword evidence="1" id="KW-0175">Coiled coil</keyword>
<dbReference type="InterPro" id="IPR011444">
    <property type="entry name" value="DUF1549"/>
</dbReference>
<feature type="chain" id="PRO_5021996105" description="BIG2 domain-containing protein" evidence="2">
    <location>
        <begin position="27"/>
        <end position="891"/>
    </location>
</feature>
<proteinExistence type="predicted"/>
<evidence type="ECO:0000256" key="2">
    <source>
        <dbReference type="SAM" id="SignalP"/>
    </source>
</evidence>
<feature type="domain" description="DUF1549" evidence="3">
    <location>
        <begin position="250"/>
        <end position="464"/>
    </location>
</feature>
<feature type="signal peptide" evidence="2">
    <location>
        <begin position="1"/>
        <end position="26"/>
    </location>
</feature>
<evidence type="ECO:0000313" key="6">
    <source>
        <dbReference type="Proteomes" id="UP000315724"/>
    </source>
</evidence>
<protein>
    <recommendedName>
        <fullName evidence="7">BIG2 domain-containing protein</fullName>
    </recommendedName>
</protein>
<evidence type="ECO:0000259" key="4">
    <source>
        <dbReference type="Pfam" id="PF07587"/>
    </source>
</evidence>
<dbReference type="OrthoDB" id="289126at2"/>
<evidence type="ECO:0000313" key="5">
    <source>
        <dbReference type="EMBL" id="QDT34397.1"/>
    </source>
</evidence>
<dbReference type="Pfam" id="PF07587">
    <property type="entry name" value="PSD1"/>
    <property type="match status" value="1"/>
</dbReference>
<keyword evidence="6" id="KW-1185">Reference proteome</keyword>
<dbReference type="Pfam" id="PF07583">
    <property type="entry name" value="PSCyt2"/>
    <property type="match status" value="1"/>
</dbReference>
<dbReference type="EMBL" id="CP036267">
    <property type="protein sequence ID" value="QDT34397.1"/>
    <property type="molecule type" value="Genomic_DNA"/>
</dbReference>
<dbReference type="AlphaFoldDB" id="A0A517QS00"/>
<dbReference type="PANTHER" id="PTHR35889">
    <property type="entry name" value="CYCLOINULO-OLIGOSACCHARIDE FRUCTANOTRANSFERASE-RELATED"/>
    <property type="match status" value="1"/>
</dbReference>
<accession>A0A517QS00</accession>
<organism evidence="5 6">
    <name type="scientific">Thalassoglobus polymorphus</name>
    <dbReference type="NCBI Taxonomy" id="2527994"/>
    <lineage>
        <taxon>Bacteria</taxon>
        <taxon>Pseudomonadati</taxon>
        <taxon>Planctomycetota</taxon>
        <taxon>Planctomycetia</taxon>
        <taxon>Planctomycetales</taxon>
        <taxon>Planctomycetaceae</taxon>
        <taxon>Thalassoglobus</taxon>
    </lineage>
</organism>
<sequence length="891" mass="100473" precursor="true">MNSMKLSLLIPIFAVVAASTLQSTHAAETIESVRQRFEGQNVEEIPDFQKHVVPMMGRLGCNGRACHGSFQGQGGFRLSLFGYDFKMDHEGMGERIDLDEPVESYALQKATLTETHEGGKRMDVGSWEYNIFLNWIKGGAKPVESPVELIELVVTPKEVVFSGKGQTEPLKVIAVWKDGTQEDVTVMCRYTTNDDMICSINEDGVVSSGEVGDSHVVVAYDKAVVPVPVLRPVSDQTGDRYPQIAGRTDIDQHVITKLRKMGIVPSDVCDDAEFLRRVSLDMTGTLPTPSQVRAFLADSSPDKREQKIDELLETPAYSAWWTVQLSDWTGSSDASLNNVNPASRQRGSQDWYDWIYKRVNENVPYDEIVENIVVAKSRQPGESYREYSERMSHYAADKNASFADQEGLIYFWGRNTFRQTEDRAIGFAYTFMATRIQCAQCHKHPFDVWTQTDFQEFEQFFARVNFARNGSDRAEYNKMIKELGLEGLRGNEQRRAVEKALKEGKAIPFPEVVINKPRLSPAARKRLQAAKAKGRNVKIPAKSAKLLGEQVVDVGNVDDPRTALMDWLRQSPTQLFAKAFVNRVWANYFNKGIVEPTDDLSLGNPPSNEALLNYLAQGFIDSGYDMKWVHRQICLSDTYQRSWKPNETNIQDERNFSRSVPRRLPAEVAFDALTMATTNDARAKTFSSDLKGRALTRTSPPRNANSGTDYALAVFGRSSRESNCDCDRSSEASLLQTLFVRNDRETLEMLDGRGSWVAQLTGRQPNKNASNNRQANRRKAGEQMFKSLMRQLVKAKKSKDTEQIALLEKRIANVERQLDKLPKDEQKTKKPADFVADQAVEEAYLRTVSRFPTDQEREIALSYVAGSDDPGAGLKDLMWALINTKEFMVNH</sequence>
<dbReference type="PANTHER" id="PTHR35889:SF3">
    <property type="entry name" value="F-BOX DOMAIN-CONTAINING PROTEIN"/>
    <property type="match status" value="1"/>
</dbReference>
<reference evidence="5 6" key="1">
    <citation type="submission" date="2019-02" db="EMBL/GenBank/DDBJ databases">
        <title>Deep-cultivation of Planctomycetes and their phenomic and genomic characterization uncovers novel biology.</title>
        <authorList>
            <person name="Wiegand S."/>
            <person name="Jogler M."/>
            <person name="Boedeker C."/>
            <person name="Pinto D."/>
            <person name="Vollmers J."/>
            <person name="Rivas-Marin E."/>
            <person name="Kohn T."/>
            <person name="Peeters S.H."/>
            <person name="Heuer A."/>
            <person name="Rast P."/>
            <person name="Oberbeckmann S."/>
            <person name="Bunk B."/>
            <person name="Jeske O."/>
            <person name="Meyerdierks A."/>
            <person name="Storesund J.E."/>
            <person name="Kallscheuer N."/>
            <person name="Luecker S."/>
            <person name="Lage O.M."/>
            <person name="Pohl T."/>
            <person name="Merkel B.J."/>
            <person name="Hornburger P."/>
            <person name="Mueller R.-W."/>
            <person name="Bruemmer F."/>
            <person name="Labrenz M."/>
            <person name="Spormann A.M."/>
            <person name="Op den Camp H."/>
            <person name="Overmann J."/>
            <person name="Amann R."/>
            <person name="Jetten M.S.M."/>
            <person name="Mascher T."/>
            <person name="Medema M.H."/>
            <person name="Devos D.P."/>
            <person name="Kaster A.-K."/>
            <person name="Ovreas L."/>
            <person name="Rohde M."/>
            <person name="Galperin M.Y."/>
            <person name="Jogler C."/>
        </authorList>
    </citation>
    <scope>NUCLEOTIDE SEQUENCE [LARGE SCALE GENOMIC DNA]</scope>
    <source>
        <strain evidence="5 6">Mal48</strain>
    </source>
</reference>
<feature type="coiled-coil region" evidence="1">
    <location>
        <begin position="797"/>
        <end position="824"/>
    </location>
</feature>
<gene>
    <name evidence="5" type="ORF">Mal48_36570</name>
</gene>
<dbReference type="Gene3D" id="2.60.40.1080">
    <property type="match status" value="1"/>
</dbReference>
<evidence type="ECO:0000256" key="1">
    <source>
        <dbReference type="SAM" id="Coils"/>
    </source>
</evidence>
<keyword evidence="2" id="KW-0732">Signal</keyword>